<dbReference type="PANTHER" id="PTHR30231">
    <property type="entry name" value="DNA POLYMERASE III SUBUNIT EPSILON"/>
    <property type="match status" value="1"/>
</dbReference>
<dbReference type="Pfam" id="PF00929">
    <property type="entry name" value="RNase_T"/>
    <property type="match status" value="1"/>
</dbReference>
<accession>A0ABU9HDW4</accession>
<dbReference type="InterPro" id="IPR013520">
    <property type="entry name" value="Ribonucl_H"/>
</dbReference>
<dbReference type="RefSeq" id="WP_341628297.1">
    <property type="nucleotide sequence ID" value="NZ_JBAKBA010000025.1"/>
</dbReference>
<keyword evidence="3 5" id="KW-0269">Exonuclease</keyword>
<dbReference type="SUPFAM" id="SSF53098">
    <property type="entry name" value="Ribonuclease H-like"/>
    <property type="match status" value="1"/>
</dbReference>
<evidence type="ECO:0000313" key="6">
    <source>
        <dbReference type="Proteomes" id="UP001366060"/>
    </source>
</evidence>
<dbReference type="PANTHER" id="PTHR30231:SF4">
    <property type="entry name" value="PROTEIN NEN2"/>
    <property type="match status" value="1"/>
</dbReference>
<keyword evidence="2" id="KW-0378">Hydrolase</keyword>
<sequence>MRAIFNHFHPLNKLKRERERYLVNHDVPDNIKTLLSTPLPSLDDDIFSLDYLSVDFETSGFDPKNDSLLSVGYLPLINQQLLLSEAVETLIQSAENIKAETAVINHIVPEMLEQGKPWAEVMDTLLAEAVGKVLIVHGSVVEKRFLNHYIAKQYKLPPLPLLWVDTLQMEKSLHMYKDDSATDDFRLGSIRARHNLPEYSAHGALVDSLATGELYLALLKIHFEGTDSSVRYMKFDYTRAL</sequence>
<keyword evidence="6" id="KW-1185">Reference proteome</keyword>
<evidence type="ECO:0000313" key="5">
    <source>
        <dbReference type="EMBL" id="MEL0659767.1"/>
    </source>
</evidence>
<protein>
    <submittedName>
        <fullName evidence="5">3'-5' exonuclease</fullName>
    </submittedName>
</protein>
<evidence type="ECO:0000256" key="1">
    <source>
        <dbReference type="ARBA" id="ARBA00022722"/>
    </source>
</evidence>
<gene>
    <name evidence="5" type="ORF">V6255_11520</name>
</gene>
<dbReference type="InterPro" id="IPR012337">
    <property type="entry name" value="RNaseH-like_sf"/>
</dbReference>
<comment type="caution">
    <text evidence="5">The sequence shown here is derived from an EMBL/GenBank/DDBJ whole genome shotgun (WGS) entry which is preliminary data.</text>
</comment>
<dbReference type="Gene3D" id="3.30.420.10">
    <property type="entry name" value="Ribonuclease H-like superfamily/Ribonuclease H"/>
    <property type="match status" value="1"/>
</dbReference>
<dbReference type="SMART" id="SM00479">
    <property type="entry name" value="EXOIII"/>
    <property type="match status" value="1"/>
</dbReference>
<reference evidence="5 6" key="1">
    <citation type="submission" date="2024-02" db="EMBL/GenBank/DDBJ databases">
        <title>Bacteria isolated from the canopy kelp, Nereocystis luetkeana.</title>
        <authorList>
            <person name="Pfister C.A."/>
            <person name="Younker I.T."/>
            <person name="Light S.H."/>
        </authorList>
    </citation>
    <scope>NUCLEOTIDE SEQUENCE [LARGE SCALE GENOMIC DNA]</scope>
    <source>
        <strain evidence="5 6">TI.2.07</strain>
    </source>
</reference>
<evidence type="ECO:0000256" key="3">
    <source>
        <dbReference type="ARBA" id="ARBA00022839"/>
    </source>
</evidence>
<dbReference type="EMBL" id="JBAKBA010000025">
    <property type="protein sequence ID" value="MEL0659767.1"/>
    <property type="molecule type" value="Genomic_DNA"/>
</dbReference>
<organism evidence="5 6">
    <name type="scientific">Psychromonas arctica</name>
    <dbReference type="NCBI Taxonomy" id="168275"/>
    <lineage>
        <taxon>Bacteria</taxon>
        <taxon>Pseudomonadati</taxon>
        <taxon>Pseudomonadota</taxon>
        <taxon>Gammaproteobacteria</taxon>
        <taxon>Alteromonadales</taxon>
        <taxon>Psychromonadaceae</taxon>
        <taxon>Psychromonas</taxon>
    </lineage>
</organism>
<dbReference type="Proteomes" id="UP001366060">
    <property type="component" value="Unassembled WGS sequence"/>
</dbReference>
<name>A0ABU9HDW4_9GAMM</name>
<evidence type="ECO:0000256" key="2">
    <source>
        <dbReference type="ARBA" id="ARBA00022801"/>
    </source>
</evidence>
<evidence type="ECO:0000259" key="4">
    <source>
        <dbReference type="SMART" id="SM00479"/>
    </source>
</evidence>
<dbReference type="GO" id="GO:0004527">
    <property type="term" value="F:exonuclease activity"/>
    <property type="evidence" value="ECO:0007669"/>
    <property type="project" value="UniProtKB-KW"/>
</dbReference>
<feature type="domain" description="Exonuclease" evidence="4">
    <location>
        <begin position="50"/>
        <end position="224"/>
    </location>
</feature>
<dbReference type="CDD" id="cd06127">
    <property type="entry name" value="DEDDh"/>
    <property type="match status" value="1"/>
</dbReference>
<proteinExistence type="predicted"/>
<keyword evidence="1" id="KW-0540">Nuclease</keyword>
<dbReference type="InterPro" id="IPR036397">
    <property type="entry name" value="RNaseH_sf"/>
</dbReference>